<dbReference type="PROSITE" id="PS50005">
    <property type="entry name" value="TPR"/>
    <property type="match status" value="3"/>
</dbReference>
<feature type="repeat" description="TPR" evidence="1">
    <location>
        <begin position="88"/>
        <end position="121"/>
    </location>
</feature>
<organism evidence="2 3">
    <name type="scientific">Altericroceibacterium indicum</name>
    <dbReference type="NCBI Taxonomy" id="374177"/>
    <lineage>
        <taxon>Bacteria</taxon>
        <taxon>Pseudomonadati</taxon>
        <taxon>Pseudomonadota</taxon>
        <taxon>Alphaproteobacteria</taxon>
        <taxon>Sphingomonadales</taxon>
        <taxon>Erythrobacteraceae</taxon>
        <taxon>Altericroceibacterium</taxon>
    </lineage>
</organism>
<sequence>MTANPKREPFDQNTEHGLSAETARLLGLSLLQKGDWDRAAAQFRLVVALAPEDTATYNNLGIALRNLGKREAAVRTFQAAIERRPDYLSARYNLGTTLGELGRSKQALDQFAAIVRLAPEHVDARFALGEPYWGHAPNTVVAITPSEGHQNGPMLY</sequence>
<evidence type="ECO:0000313" key="3">
    <source>
        <dbReference type="Proteomes" id="UP000460561"/>
    </source>
</evidence>
<feature type="repeat" description="TPR" evidence="1">
    <location>
        <begin position="20"/>
        <end position="53"/>
    </location>
</feature>
<dbReference type="Gene3D" id="1.25.40.10">
    <property type="entry name" value="Tetratricopeptide repeat domain"/>
    <property type="match status" value="1"/>
</dbReference>
<dbReference type="PANTHER" id="PTHR44809">
    <property type="match status" value="1"/>
</dbReference>
<protein>
    <submittedName>
        <fullName evidence="2">Tetratricopeptide repeat protein</fullName>
    </submittedName>
</protein>
<dbReference type="OrthoDB" id="146908at2"/>
<keyword evidence="3" id="KW-1185">Reference proteome</keyword>
<dbReference type="PANTHER" id="PTHR44809:SF1">
    <property type="entry name" value="PROTEIN O-MANNOSYL-TRANSFERASE TMTC1"/>
    <property type="match status" value="1"/>
</dbReference>
<dbReference type="Pfam" id="PF13424">
    <property type="entry name" value="TPR_12"/>
    <property type="match status" value="1"/>
</dbReference>
<dbReference type="EMBL" id="WTYQ01000001">
    <property type="protein sequence ID" value="MXP25126.1"/>
    <property type="molecule type" value="Genomic_DNA"/>
</dbReference>
<dbReference type="InterPro" id="IPR019734">
    <property type="entry name" value="TPR_rpt"/>
</dbReference>
<proteinExistence type="predicted"/>
<keyword evidence="1" id="KW-0802">TPR repeat</keyword>
<dbReference type="Proteomes" id="UP000460561">
    <property type="component" value="Unassembled WGS sequence"/>
</dbReference>
<name>A0A845A9A0_9SPHN</name>
<comment type="caution">
    <text evidence="2">The sequence shown here is derived from an EMBL/GenBank/DDBJ whole genome shotgun (WGS) entry which is preliminary data.</text>
</comment>
<dbReference type="Pfam" id="PF13432">
    <property type="entry name" value="TPR_16"/>
    <property type="match status" value="1"/>
</dbReference>
<dbReference type="InterPro" id="IPR052943">
    <property type="entry name" value="TMTC_O-mannosyl-trnsfr"/>
</dbReference>
<dbReference type="SUPFAM" id="SSF48452">
    <property type="entry name" value="TPR-like"/>
    <property type="match status" value="1"/>
</dbReference>
<dbReference type="SMART" id="SM00028">
    <property type="entry name" value="TPR"/>
    <property type="match status" value="3"/>
</dbReference>
<reference evidence="2 3" key="1">
    <citation type="submission" date="2019-12" db="EMBL/GenBank/DDBJ databases">
        <title>Genomic-based taxomic classification of the family Erythrobacteraceae.</title>
        <authorList>
            <person name="Xu L."/>
        </authorList>
    </citation>
    <scope>NUCLEOTIDE SEQUENCE [LARGE SCALE GENOMIC DNA]</scope>
    <source>
        <strain evidence="2 3">DSM 18604</strain>
    </source>
</reference>
<evidence type="ECO:0000256" key="1">
    <source>
        <dbReference type="PROSITE-ProRule" id="PRU00339"/>
    </source>
</evidence>
<evidence type="ECO:0000313" key="2">
    <source>
        <dbReference type="EMBL" id="MXP25126.1"/>
    </source>
</evidence>
<feature type="repeat" description="TPR" evidence="1">
    <location>
        <begin position="54"/>
        <end position="87"/>
    </location>
</feature>
<dbReference type="AlphaFoldDB" id="A0A845A9A0"/>
<gene>
    <name evidence="2" type="ORF">GRI39_03575</name>
</gene>
<dbReference type="RefSeq" id="WP_160738283.1">
    <property type="nucleotide sequence ID" value="NZ_WTYQ01000001.1"/>
</dbReference>
<accession>A0A845A9A0</accession>
<dbReference type="InterPro" id="IPR011990">
    <property type="entry name" value="TPR-like_helical_dom_sf"/>
</dbReference>